<dbReference type="Pfam" id="PF18495">
    <property type="entry name" value="VbhA"/>
    <property type="match status" value="1"/>
</dbReference>
<evidence type="ECO:0000313" key="3">
    <source>
        <dbReference type="Proteomes" id="UP001056610"/>
    </source>
</evidence>
<protein>
    <recommendedName>
        <fullName evidence="1">Antitoxin VbhA domain-containing protein</fullName>
    </recommendedName>
</protein>
<keyword evidence="3" id="KW-1185">Reference proteome</keyword>
<proteinExistence type="predicted"/>
<dbReference type="EMBL" id="CP097320">
    <property type="protein sequence ID" value="UQX11411.1"/>
    <property type="molecule type" value="Genomic_DNA"/>
</dbReference>
<gene>
    <name evidence="2" type="ORF">M5I08_02490</name>
</gene>
<dbReference type="InterPro" id="IPR041535">
    <property type="entry name" value="VbhA"/>
</dbReference>
<feature type="domain" description="Antitoxin VbhA" evidence="1">
    <location>
        <begin position="4"/>
        <end position="42"/>
    </location>
</feature>
<dbReference type="RefSeq" id="WP_219068419.1">
    <property type="nucleotide sequence ID" value="NZ_CAJUXY010000037.1"/>
</dbReference>
<accession>A0ABY4QLE5</accession>
<evidence type="ECO:0000313" key="2">
    <source>
        <dbReference type="EMBL" id="UQX11411.1"/>
    </source>
</evidence>
<dbReference type="Proteomes" id="UP001056610">
    <property type="component" value="Chromosome"/>
</dbReference>
<sequence length="47" mass="5395">MIVAVADNVLEGWQPERADIEALVDVVRGKCTTREYIERVRRDLIVP</sequence>
<organism evidence="2 3">
    <name type="scientific">Candidatus Mycobacterium methanotrophicum</name>
    <dbReference type="NCBI Taxonomy" id="2943498"/>
    <lineage>
        <taxon>Bacteria</taxon>
        <taxon>Bacillati</taxon>
        <taxon>Actinomycetota</taxon>
        <taxon>Actinomycetes</taxon>
        <taxon>Mycobacteriales</taxon>
        <taxon>Mycobacteriaceae</taxon>
        <taxon>Mycobacterium</taxon>
    </lineage>
</organism>
<evidence type="ECO:0000259" key="1">
    <source>
        <dbReference type="Pfam" id="PF18495"/>
    </source>
</evidence>
<reference evidence="2" key="1">
    <citation type="submission" date="2022-05" db="EMBL/GenBank/DDBJ databases">
        <title>A methanotrophic Mycobacterium dominates a cave microbial ecosystem.</title>
        <authorList>
            <person name="Van Spanning R.J.M."/>
            <person name="Guan Q."/>
            <person name="Melkonian C."/>
            <person name="Gallant J."/>
            <person name="Polerecky L."/>
            <person name="Flot J.-F."/>
            <person name="Brandt B.W."/>
            <person name="Braster M."/>
            <person name="Iturbe Espinoza P."/>
            <person name="Aerts J."/>
            <person name="Meima-Franke M."/>
            <person name="Piersma S.R."/>
            <person name="Bunduc C."/>
            <person name="Ummels R."/>
            <person name="Pain A."/>
            <person name="Fleming E.J."/>
            <person name="van der Wel N."/>
            <person name="Gherman V.D."/>
            <person name="Sarbu S.M."/>
            <person name="Bodelier P.L.E."/>
            <person name="Bitter W."/>
        </authorList>
    </citation>
    <scope>NUCLEOTIDE SEQUENCE</scope>
    <source>
        <strain evidence="2">Sulfur Cave</strain>
    </source>
</reference>
<name>A0ABY4QLE5_9MYCO</name>